<evidence type="ECO:0000256" key="2">
    <source>
        <dbReference type="ARBA" id="ARBA00023315"/>
    </source>
</evidence>
<proteinExistence type="predicted"/>
<dbReference type="InterPro" id="IPR016181">
    <property type="entry name" value="Acyl_CoA_acyltransferase"/>
</dbReference>
<dbReference type="Gene3D" id="3.40.630.30">
    <property type="match status" value="1"/>
</dbReference>
<reference evidence="4" key="1">
    <citation type="journal article" date="2021" name="PeerJ">
        <title>Extensive microbial diversity within the chicken gut microbiome revealed by metagenomics and culture.</title>
        <authorList>
            <person name="Gilroy R."/>
            <person name="Ravi A."/>
            <person name="Getino M."/>
            <person name="Pursley I."/>
            <person name="Horton D.L."/>
            <person name="Alikhan N.F."/>
            <person name="Baker D."/>
            <person name="Gharbi K."/>
            <person name="Hall N."/>
            <person name="Watson M."/>
            <person name="Adriaenssens E.M."/>
            <person name="Foster-Nyarko E."/>
            <person name="Jarju S."/>
            <person name="Secka A."/>
            <person name="Antonio M."/>
            <person name="Oren A."/>
            <person name="Chaudhuri R.R."/>
            <person name="La Ragione R."/>
            <person name="Hildebrand F."/>
            <person name="Pallen M.J."/>
        </authorList>
    </citation>
    <scope>NUCLEOTIDE SEQUENCE</scope>
    <source>
        <strain evidence="4">CHK185-1770</strain>
    </source>
</reference>
<feature type="domain" description="N-acetyltransferase" evidence="3">
    <location>
        <begin position="1"/>
        <end position="141"/>
    </location>
</feature>
<evidence type="ECO:0000256" key="1">
    <source>
        <dbReference type="ARBA" id="ARBA00022679"/>
    </source>
</evidence>
<name>A0A9D2MWH0_9FIRM</name>
<dbReference type="PANTHER" id="PTHR43877:SF2">
    <property type="entry name" value="AMINOALKYLPHOSPHONATE N-ACETYLTRANSFERASE-RELATED"/>
    <property type="match status" value="1"/>
</dbReference>
<dbReference type="EC" id="2.3.1.-" evidence="4"/>
<dbReference type="CDD" id="cd04301">
    <property type="entry name" value="NAT_SF"/>
    <property type="match status" value="1"/>
</dbReference>
<dbReference type="AlphaFoldDB" id="A0A9D2MWH0"/>
<dbReference type="Proteomes" id="UP000826793">
    <property type="component" value="Unassembled WGS sequence"/>
</dbReference>
<dbReference type="EMBL" id="DWXG01000037">
    <property type="protein sequence ID" value="HJB97855.1"/>
    <property type="molecule type" value="Genomic_DNA"/>
</dbReference>
<gene>
    <name evidence="4" type="ORF">H9710_04665</name>
</gene>
<reference evidence="4" key="2">
    <citation type="submission" date="2021-04" db="EMBL/GenBank/DDBJ databases">
        <authorList>
            <person name="Gilroy R."/>
        </authorList>
    </citation>
    <scope>NUCLEOTIDE SEQUENCE</scope>
    <source>
        <strain evidence="4">CHK185-1770</strain>
    </source>
</reference>
<dbReference type="PROSITE" id="PS51186">
    <property type="entry name" value="GNAT"/>
    <property type="match status" value="1"/>
</dbReference>
<keyword evidence="2 4" id="KW-0012">Acyltransferase</keyword>
<dbReference type="InterPro" id="IPR000182">
    <property type="entry name" value="GNAT_dom"/>
</dbReference>
<evidence type="ECO:0000313" key="5">
    <source>
        <dbReference type="Proteomes" id="UP000826793"/>
    </source>
</evidence>
<evidence type="ECO:0000313" key="4">
    <source>
        <dbReference type="EMBL" id="HJB97855.1"/>
    </source>
</evidence>
<dbReference type="SUPFAM" id="SSF55729">
    <property type="entry name" value="Acyl-CoA N-acyltransferases (Nat)"/>
    <property type="match status" value="1"/>
</dbReference>
<accession>A0A9D2MWH0</accession>
<dbReference type="PANTHER" id="PTHR43877">
    <property type="entry name" value="AMINOALKYLPHOSPHONATE N-ACETYLTRANSFERASE-RELATED-RELATED"/>
    <property type="match status" value="1"/>
</dbReference>
<evidence type="ECO:0000259" key="3">
    <source>
        <dbReference type="PROSITE" id="PS51186"/>
    </source>
</evidence>
<dbReference type="Pfam" id="PF00583">
    <property type="entry name" value="Acetyltransf_1"/>
    <property type="match status" value="1"/>
</dbReference>
<sequence length="141" mass="15851">MVRRATAADEEVVYQLVCVLEGEELPRQHFGEIYTSQQKDSRYIPLVWENGSGVLGFINLRLEGQLHHGGLVAEIVELVVDPACRGQGVGKALVEEGEKFARKQGCVLLEVASARSREDAHRFYQREGFSSTHLKLTKNWI</sequence>
<keyword evidence="1 4" id="KW-0808">Transferase</keyword>
<dbReference type="GO" id="GO:0016747">
    <property type="term" value="F:acyltransferase activity, transferring groups other than amino-acyl groups"/>
    <property type="evidence" value="ECO:0007669"/>
    <property type="project" value="InterPro"/>
</dbReference>
<protein>
    <submittedName>
        <fullName evidence="4">GNAT family N-acetyltransferase</fullName>
        <ecNumber evidence="4">2.3.1.-</ecNumber>
    </submittedName>
</protein>
<comment type="caution">
    <text evidence="4">The sequence shown here is derived from an EMBL/GenBank/DDBJ whole genome shotgun (WGS) entry which is preliminary data.</text>
</comment>
<organism evidence="4 5">
    <name type="scientific">Candidatus Acutalibacter pullicola</name>
    <dbReference type="NCBI Taxonomy" id="2838417"/>
    <lineage>
        <taxon>Bacteria</taxon>
        <taxon>Bacillati</taxon>
        <taxon>Bacillota</taxon>
        <taxon>Clostridia</taxon>
        <taxon>Eubacteriales</taxon>
        <taxon>Acutalibacteraceae</taxon>
        <taxon>Acutalibacter</taxon>
    </lineage>
</organism>
<dbReference type="InterPro" id="IPR050832">
    <property type="entry name" value="Bact_Acetyltransf"/>
</dbReference>